<reference evidence="1" key="1">
    <citation type="submission" date="2020-06" db="EMBL/GenBank/DDBJ databases">
        <authorList>
            <person name="Onetto C."/>
        </authorList>
    </citation>
    <scope>NUCLEOTIDE SEQUENCE</scope>
</reference>
<evidence type="ECO:0000313" key="1">
    <source>
        <dbReference type="EMBL" id="CAD0090204.1"/>
    </source>
</evidence>
<dbReference type="AlphaFoldDB" id="A0A9N8JRD7"/>
<dbReference type="EMBL" id="CAIJEO010000004">
    <property type="protein sequence ID" value="CAD0090204.1"/>
    <property type="molecule type" value="Genomic_DNA"/>
</dbReference>
<name>A0A9N8JRD7_9PEZI</name>
<comment type="caution">
    <text evidence="1">The sequence shown here is derived from an EMBL/GenBank/DDBJ whole genome shotgun (WGS) entry which is preliminary data.</text>
</comment>
<proteinExistence type="predicted"/>
<sequence length="371" mass="41789">MIAAEADDEDIHTMRLVCSGWKTVTLPRFLPFFNQVAFRYTKAGLTSMLEACQHPVFGPHIQTLILIVDCKRRNASSYQQIYNQALVALRASGQSVCLGIRWCQIALGEVVTPELASGRLATLLDKKILPAGQAAGLVIDNLLIELPDARPLQDEPNTYQRLINWLNTMWWRHNQIGGPSKLTIRFDNSIAQLSRPPSFEITQNPARIECHGMLPCHYDAFYELFQLPHLELALHNCSIPETFFRETNHLLTTIILEGITIYSESAEGFRDIPVRPVFQGSASKLLSLLLGIHPGLSRLRLKNISQGDDTWLSDGPHLFDVRGAHKLPTALTRLLEGYRGWEIAYWCCGDEGLRDRMLMKWQGSEMGSGLL</sequence>
<evidence type="ECO:0000313" key="2">
    <source>
        <dbReference type="Proteomes" id="UP000714618"/>
    </source>
</evidence>
<dbReference type="Proteomes" id="UP000714618">
    <property type="component" value="Unassembled WGS sequence"/>
</dbReference>
<organism evidence="1 2">
    <name type="scientific">Aureobasidium mustum</name>
    <dbReference type="NCBI Taxonomy" id="2773714"/>
    <lineage>
        <taxon>Eukaryota</taxon>
        <taxon>Fungi</taxon>
        <taxon>Dikarya</taxon>
        <taxon>Ascomycota</taxon>
        <taxon>Pezizomycotina</taxon>
        <taxon>Dothideomycetes</taxon>
        <taxon>Dothideomycetidae</taxon>
        <taxon>Dothideales</taxon>
        <taxon>Saccotheciaceae</taxon>
        <taxon>Aureobasidium</taxon>
    </lineage>
</organism>
<protein>
    <submittedName>
        <fullName evidence="1">Uncharacterized protein</fullName>
    </submittedName>
</protein>
<gene>
    <name evidence="1" type="ORF">AWRI4233_LOCUS2560</name>
</gene>
<accession>A0A9N8JRD7</accession>
<keyword evidence="2" id="KW-1185">Reference proteome</keyword>
<dbReference type="OrthoDB" id="3846600at2759"/>